<dbReference type="Proteomes" id="UP000320393">
    <property type="component" value="Unassembled WGS sequence"/>
</dbReference>
<dbReference type="CDD" id="cd06261">
    <property type="entry name" value="TM_PBP2"/>
    <property type="match status" value="1"/>
</dbReference>
<evidence type="ECO:0000313" key="10">
    <source>
        <dbReference type="Proteomes" id="UP000320393"/>
    </source>
</evidence>
<feature type="transmembrane region" description="Helical" evidence="7">
    <location>
        <begin position="134"/>
        <end position="157"/>
    </location>
</feature>
<keyword evidence="3" id="KW-1003">Cell membrane</keyword>
<feature type="transmembrane region" description="Helical" evidence="7">
    <location>
        <begin position="9"/>
        <end position="29"/>
    </location>
</feature>
<feature type="transmembrane region" description="Helical" evidence="7">
    <location>
        <begin position="235"/>
        <end position="261"/>
    </location>
</feature>
<evidence type="ECO:0000256" key="7">
    <source>
        <dbReference type="RuleBase" id="RU363032"/>
    </source>
</evidence>
<feature type="transmembrane region" description="Helical" evidence="7">
    <location>
        <begin position="103"/>
        <end position="122"/>
    </location>
</feature>
<comment type="subcellular location">
    <subcellularLocation>
        <location evidence="1 7">Cell membrane</location>
        <topology evidence="1 7">Multi-pass membrane protein</topology>
    </subcellularLocation>
</comment>
<keyword evidence="2 7" id="KW-0813">Transport</keyword>
<dbReference type="PROSITE" id="PS50928">
    <property type="entry name" value="ABC_TM1"/>
    <property type="match status" value="1"/>
</dbReference>
<evidence type="ECO:0000256" key="3">
    <source>
        <dbReference type="ARBA" id="ARBA00022475"/>
    </source>
</evidence>
<dbReference type="PANTHER" id="PTHR43163:SF6">
    <property type="entry name" value="DIPEPTIDE TRANSPORT SYSTEM PERMEASE PROTEIN DPPB-RELATED"/>
    <property type="match status" value="1"/>
</dbReference>
<evidence type="ECO:0000256" key="5">
    <source>
        <dbReference type="ARBA" id="ARBA00022989"/>
    </source>
</evidence>
<dbReference type="InterPro" id="IPR045621">
    <property type="entry name" value="BPD_transp_1_N"/>
</dbReference>
<proteinExistence type="inferred from homology"/>
<evidence type="ECO:0000256" key="4">
    <source>
        <dbReference type="ARBA" id="ARBA00022692"/>
    </source>
</evidence>
<evidence type="ECO:0000256" key="2">
    <source>
        <dbReference type="ARBA" id="ARBA00022448"/>
    </source>
</evidence>
<protein>
    <submittedName>
        <fullName evidence="9">ABC transporter permease</fullName>
    </submittedName>
</protein>
<keyword evidence="5 7" id="KW-1133">Transmembrane helix</keyword>
<feature type="transmembrane region" description="Helical" evidence="7">
    <location>
        <begin position="281"/>
        <end position="306"/>
    </location>
</feature>
<organism evidence="9 10">
    <name type="scientific">Candidatus Segetimicrobium genomatis</name>
    <dbReference type="NCBI Taxonomy" id="2569760"/>
    <lineage>
        <taxon>Bacteria</taxon>
        <taxon>Bacillati</taxon>
        <taxon>Candidatus Sysuimicrobiota</taxon>
        <taxon>Candidatus Sysuimicrobiia</taxon>
        <taxon>Candidatus Sysuimicrobiales</taxon>
        <taxon>Candidatus Segetimicrobiaceae</taxon>
        <taxon>Candidatus Segetimicrobium</taxon>
    </lineage>
</organism>
<dbReference type="Gene3D" id="1.10.3720.10">
    <property type="entry name" value="MetI-like"/>
    <property type="match status" value="1"/>
</dbReference>
<evidence type="ECO:0000313" key="9">
    <source>
        <dbReference type="EMBL" id="TMJ13478.1"/>
    </source>
</evidence>
<feature type="transmembrane region" description="Helical" evidence="7">
    <location>
        <begin position="177"/>
        <end position="196"/>
    </location>
</feature>
<dbReference type="PANTHER" id="PTHR43163">
    <property type="entry name" value="DIPEPTIDE TRANSPORT SYSTEM PERMEASE PROTEIN DPPB-RELATED"/>
    <property type="match status" value="1"/>
</dbReference>
<dbReference type="GO" id="GO:0005886">
    <property type="term" value="C:plasma membrane"/>
    <property type="evidence" value="ECO:0007669"/>
    <property type="project" value="UniProtKB-SubCell"/>
</dbReference>
<dbReference type="EMBL" id="VBAM01000160">
    <property type="protein sequence ID" value="TMJ13478.1"/>
    <property type="molecule type" value="Genomic_DNA"/>
</dbReference>
<dbReference type="AlphaFoldDB" id="A0A537LZM7"/>
<accession>A0A537LZM7</accession>
<dbReference type="InterPro" id="IPR000515">
    <property type="entry name" value="MetI-like"/>
</dbReference>
<dbReference type="InterPro" id="IPR035906">
    <property type="entry name" value="MetI-like_sf"/>
</dbReference>
<evidence type="ECO:0000256" key="6">
    <source>
        <dbReference type="ARBA" id="ARBA00023136"/>
    </source>
</evidence>
<dbReference type="SUPFAM" id="SSF161098">
    <property type="entry name" value="MetI-like"/>
    <property type="match status" value="1"/>
</dbReference>
<dbReference type="Pfam" id="PF19300">
    <property type="entry name" value="BPD_transp_1_N"/>
    <property type="match status" value="1"/>
</dbReference>
<dbReference type="Pfam" id="PF00528">
    <property type="entry name" value="BPD_transp_1"/>
    <property type="match status" value="1"/>
</dbReference>
<evidence type="ECO:0000256" key="1">
    <source>
        <dbReference type="ARBA" id="ARBA00004651"/>
    </source>
</evidence>
<comment type="caution">
    <text evidence="9">The sequence shown here is derived from an EMBL/GenBank/DDBJ whole genome shotgun (WGS) entry which is preliminary data.</text>
</comment>
<keyword evidence="6 7" id="KW-0472">Membrane</keyword>
<feature type="domain" description="ABC transmembrane type-1" evidence="8">
    <location>
        <begin position="95"/>
        <end position="304"/>
    </location>
</feature>
<sequence length="314" mass="33379">MVRYLETRVLALLLVLLLMSVVVFSFLHLTPGDPVDAMLGVEVEQETKQGLRHELGLDRPLLAQYALWMGRALRGDLGTSIRSRQGVSAIIGEKLPITLELTLAASGVGLAIALPAGVLAAVRRSSTLDLGAMGVALGGVSIPSFSLGVMLILLFALHWRIFPAIGYIPWSRDPAGALRHLVLPAVTLGLGLAGALTRMVRSGVLEELGREYVRTARAKGLPPSMVITRHVLRNALLPALTVLGVQISVLLGGAVITEQIFAWPGVGQLAVQAVLSRDYPVLQGTILVIAAIATLVQLAVDLAYALMDPRIRLA</sequence>
<keyword evidence="4 7" id="KW-0812">Transmembrane</keyword>
<reference evidence="9 10" key="1">
    <citation type="journal article" date="2019" name="Nat. Microbiol.">
        <title>Mediterranean grassland soil C-N compound turnover is dependent on rainfall and depth, and is mediated by genomically divergent microorganisms.</title>
        <authorList>
            <person name="Diamond S."/>
            <person name="Andeer P.F."/>
            <person name="Li Z."/>
            <person name="Crits-Christoph A."/>
            <person name="Burstein D."/>
            <person name="Anantharaman K."/>
            <person name="Lane K.R."/>
            <person name="Thomas B.C."/>
            <person name="Pan C."/>
            <person name="Northen T.R."/>
            <person name="Banfield J.F."/>
        </authorList>
    </citation>
    <scope>NUCLEOTIDE SEQUENCE [LARGE SCALE GENOMIC DNA]</scope>
    <source>
        <strain evidence="9">NP_5</strain>
    </source>
</reference>
<evidence type="ECO:0000259" key="8">
    <source>
        <dbReference type="PROSITE" id="PS50928"/>
    </source>
</evidence>
<gene>
    <name evidence="9" type="ORF">E6H02_05025</name>
</gene>
<comment type="similarity">
    <text evidence="7">Belongs to the binding-protein-dependent transport system permease family.</text>
</comment>
<dbReference type="GO" id="GO:0055085">
    <property type="term" value="P:transmembrane transport"/>
    <property type="evidence" value="ECO:0007669"/>
    <property type="project" value="InterPro"/>
</dbReference>
<name>A0A537LZM7_9BACT</name>